<dbReference type="InterPro" id="IPR036440">
    <property type="entry name" value="Peptidase_C15-like_sf"/>
</dbReference>
<evidence type="ECO:0000256" key="5">
    <source>
        <dbReference type="ARBA" id="ARBA00022801"/>
    </source>
</evidence>
<dbReference type="PATRIC" id="fig|52.7.peg.3786"/>
<dbReference type="PRINTS" id="PR00706">
    <property type="entry name" value="PYROGLUPTASE"/>
</dbReference>
<keyword evidence="3" id="KW-0963">Cytoplasm</keyword>
<dbReference type="InterPro" id="IPR000816">
    <property type="entry name" value="Peptidase_C15"/>
</dbReference>
<dbReference type="SUPFAM" id="SSF53182">
    <property type="entry name" value="Pyrrolidone carboxyl peptidase (pyroglutamate aminopeptidase)"/>
    <property type="match status" value="1"/>
</dbReference>
<dbReference type="PANTHER" id="PTHR23402">
    <property type="entry name" value="PROTEASE FAMILY C15 PYROGLUTAMYL-PEPTIDASE I-RELATED"/>
    <property type="match status" value="1"/>
</dbReference>
<dbReference type="GO" id="GO:0006508">
    <property type="term" value="P:proteolysis"/>
    <property type="evidence" value="ECO:0007669"/>
    <property type="project" value="UniProtKB-KW"/>
</dbReference>
<evidence type="ECO:0000256" key="3">
    <source>
        <dbReference type="ARBA" id="ARBA00022490"/>
    </source>
</evidence>
<evidence type="ECO:0000313" key="9">
    <source>
        <dbReference type="EMBL" id="AKT39290.1"/>
    </source>
</evidence>
<keyword evidence="4" id="KW-0645">Protease</keyword>
<dbReference type="RefSeq" id="WP_050431408.1">
    <property type="nucleotide sequence ID" value="NZ_CP012159.1"/>
</dbReference>
<dbReference type="KEGG" id="ccro:CMC5_034380"/>
<evidence type="ECO:0000313" key="10">
    <source>
        <dbReference type="Proteomes" id="UP000067626"/>
    </source>
</evidence>
<evidence type="ECO:0000256" key="7">
    <source>
        <dbReference type="ARBA" id="ARBA00030836"/>
    </source>
</evidence>
<evidence type="ECO:0000256" key="4">
    <source>
        <dbReference type="ARBA" id="ARBA00022670"/>
    </source>
</evidence>
<accession>A0A0K1EEJ0</accession>
<dbReference type="Pfam" id="PF01470">
    <property type="entry name" value="Peptidase_C15"/>
    <property type="match status" value="1"/>
</dbReference>
<evidence type="ECO:0000256" key="6">
    <source>
        <dbReference type="ARBA" id="ARBA00022807"/>
    </source>
</evidence>
<keyword evidence="6" id="KW-0788">Thiol protease</keyword>
<dbReference type="PIRSF" id="PIRSF015592">
    <property type="entry name" value="Prld-crbxl_pptds"/>
    <property type="match status" value="1"/>
</dbReference>
<sequence>MITRILVTGFEPFDGALRNPSGDAARALEGRELRREDGEAGWSAQITSRVLPVVWEVAGSALLEAVREVGPAIVLCLGMAQGTFRVERFADDVCRDRLDNAGKRPAQVREQASVRLASRLPVERIEQALNALGVPVEPSEDAGGFLCNQVFFALLSACAAGEVPSVERAGFLHVPSDAFVPSQITQAHVEAAVVAALGVTLEELAEAACSTARASRG</sequence>
<dbReference type="EMBL" id="CP012159">
    <property type="protein sequence ID" value="AKT39290.1"/>
    <property type="molecule type" value="Genomic_DNA"/>
</dbReference>
<protein>
    <recommendedName>
        <fullName evidence="2">Pyrrolidone-carboxylate peptidase</fullName>
    </recommendedName>
    <alternativeName>
        <fullName evidence="7">5-oxoprolyl-peptidase</fullName>
    </alternativeName>
    <alternativeName>
        <fullName evidence="8">Pyroglutamyl-peptidase I</fullName>
    </alternativeName>
</protein>
<dbReference type="Gene3D" id="3.40.630.20">
    <property type="entry name" value="Peptidase C15, pyroglutamyl peptidase I-like"/>
    <property type="match status" value="1"/>
</dbReference>
<keyword evidence="5" id="KW-0378">Hydrolase</keyword>
<evidence type="ECO:0000256" key="1">
    <source>
        <dbReference type="ARBA" id="ARBA00006641"/>
    </source>
</evidence>
<name>A0A0K1EEJ0_CHOCO</name>
<evidence type="ECO:0000256" key="2">
    <source>
        <dbReference type="ARBA" id="ARBA00019191"/>
    </source>
</evidence>
<dbReference type="AlphaFoldDB" id="A0A0K1EEJ0"/>
<evidence type="ECO:0000256" key="8">
    <source>
        <dbReference type="ARBA" id="ARBA00031559"/>
    </source>
</evidence>
<comment type="similarity">
    <text evidence="1">Belongs to the peptidase C15 family.</text>
</comment>
<organism evidence="9 10">
    <name type="scientific">Chondromyces crocatus</name>
    <dbReference type="NCBI Taxonomy" id="52"/>
    <lineage>
        <taxon>Bacteria</taxon>
        <taxon>Pseudomonadati</taxon>
        <taxon>Myxococcota</taxon>
        <taxon>Polyangia</taxon>
        <taxon>Polyangiales</taxon>
        <taxon>Polyangiaceae</taxon>
        <taxon>Chondromyces</taxon>
    </lineage>
</organism>
<proteinExistence type="inferred from homology"/>
<reference evidence="9 10" key="1">
    <citation type="submission" date="2015-07" db="EMBL/GenBank/DDBJ databases">
        <title>Genome analysis of myxobacterium Chondromyces crocatus Cm c5 reveals a high potential for natural compound synthesis and the genetic basis for the loss of fruiting body formation.</title>
        <authorList>
            <person name="Zaburannyi N."/>
            <person name="Bunk B."/>
            <person name="Maier J."/>
            <person name="Overmann J."/>
            <person name="Mueller R."/>
        </authorList>
    </citation>
    <scope>NUCLEOTIDE SEQUENCE [LARGE SCALE GENOMIC DNA]</scope>
    <source>
        <strain evidence="9 10">Cm c5</strain>
    </source>
</reference>
<dbReference type="PANTHER" id="PTHR23402:SF1">
    <property type="entry name" value="PYROGLUTAMYL-PEPTIDASE I"/>
    <property type="match status" value="1"/>
</dbReference>
<dbReference type="Proteomes" id="UP000067626">
    <property type="component" value="Chromosome"/>
</dbReference>
<dbReference type="STRING" id="52.CMC5_034380"/>
<dbReference type="GO" id="GO:0016920">
    <property type="term" value="F:pyroglutamyl-peptidase activity"/>
    <property type="evidence" value="ECO:0007669"/>
    <property type="project" value="InterPro"/>
</dbReference>
<dbReference type="GO" id="GO:0005829">
    <property type="term" value="C:cytosol"/>
    <property type="evidence" value="ECO:0007669"/>
    <property type="project" value="InterPro"/>
</dbReference>
<dbReference type="InterPro" id="IPR016125">
    <property type="entry name" value="Peptidase_C15-like"/>
</dbReference>
<keyword evidence="10" id="KW-1185">Reference proteome</keyword>
<gene>
    <name evidence="9" type="ORF">CMC5_034380</name>
</gene>